<feature type="compositionally biased region" description="Basic and acidic residues" evidence="7">
    <location>
        <begin position="71"/>
        <end position="80"/>
    </location>
</feature>
<evidence type="ECO:0000256" key="2">
    <source>
        <dbReference type="ARBA" id="ARBA00023125"/>
    </source>
</evidence>
<feature type="DNA-binding region" description="Homeobox" evidence="5">
    <location>
        <begin position="248"/>
        <end position="275"/>
    </location>
</feature>
<dbReference type="InterPro" id="IPR017970">
    <property type="entry name" value="Homeobox_CS"/>
</dbReference>
<feature type="region of interest" description="Disordered" evidence="7">
    <location>
        <begin position="266"/>
        <end position="297"/>
    </location>
</feature>
<keyword evidence="3 5" id="KW-0371">Homeobox</keyword>
<dbReference type="SUPFAM" id="SSF46689">
    <property type="entry name" value="Homeodomain-like"/>
    <property type="match status" value="4"/>
</dbReference>
<feature type="DNA-binding region" description="Homeobox" evidence="5">
    <location>
        <begin position="321"/>
        <end position="348"/>
    </location>
</feature>
<feature type="DNA-binding region" description="Homeobox" evidence="5">
    <location>
        <begin position="3"/>
        <end position="60"/>
    </location>
</feature>
<dbReference type="PROSITE" id="PS50071">
    <property type="entry name" value="HOMEOBOX_2"/>
    <property type="match status" value="4"/>
</dbReference>
<dbReference type="InterPro" id="IPR050394">
    <property type="entry name" value="Homeobox_NK-like"/>
</dbReference>
<evidence type="ECO:0000256" key="5">
    <source>
        <dbReference type="PROSITE-ProRule" id="PRU00108"/>
    </source>
</evidence>
<dbReference type="InterPro" id="IPR009057">
    <property type="entry name" value="Homeodomain-like_sf"/>
</dbReference>
<evidence type="ECO:0000313" key="10">
    <source>
        <dbReference type="Proteomes" id="UP000826195"/>
    </source>
</evidence>
<feature type="domain" description="Homeobox" evidence="8">
    <location>
        <begin position="246"/>
        <end position="274"/>
    </location>
</feature>
<feature type="region of interest" description="Disordered" evidence="7">
    <location>
        <begin position="51"/>
        <end position="101"/>
    </location>
</feature>
<feature type="compositionally biased region" description="Polar residues" evidence="7">
    <location>
        <begin position="349"/>
        <end position="358"/>
    </location>
</feature>
<dbReference type="Pfam" id="PF00046">
    <property type="entry name" value="Homeodomain"/>
    <property type="match status" value="4"/>
</dbReference>
<dbReference type="CDD" id="cd00086">
    <property type="entry name" value="homeodomain"/>
    <property type="match status" value="4"/>
</dbReference>
<dbReference type="GO" id="GO:0030154">
    <property type="term" value="P:cell differentiation"/>
    <property type="evidence" value="ECO:0007669"/>
    <property type="project" value="TreeGrafter"/>
</dbReference>
<keyword evidence="4 5" id="KW-0539">Nucleus</keyword>
<feature type="compositionally biased region" description="Basic and acidic residues" evidence="7">
    <location>
        <begin position="378"/>
        <end position="387"/>
    </location>
</feature>
<feature type="compositionally biased region" description="Basic and acidic residues" evidence="7">
    <location>
        <begin position="286"/>
        <end position="295"/>
    </location>
</feature>
<evidence type="ECO:0000256" key="4">
    <source>
        <dbReference type="ARBA" id="ARBA00023242"/>
    </source>
</evidence>
<dbReference type="AlphaFoldDB" id="A0AAV7IQY4"/>
<evidence type="ECO:0000256" key="3">
    <source>
        <dbReference type="ARBA" id="ARBA00023155"/>
    </source>
</evidence>
<dbReference type="PROSITE" id="PS00027">
    <property type="entry name" value="HOMEOBOX_1"/>
    <property type="match status" value="1"/>
</dbReference>
<protein>
    <recommendedName>
        <fullName evidence="8">Homeobox domain-containing protein</fullName>
    </recommendedName>
</protein>
<reference evidence="9 10" key="1">
    <citation type="journal article" date="2021" name="J. Hered.">
        <title>A chromosome-level genome assembly of the parasitoid wasp, Cotesia glomerata (Hymenoptera: Braconidae).</title>
        <authorList>
            <person name="Pinto B.J."/>
            <person name="Weis J.J."/>
            <person name="Gamble T."/>
            <person name="Ode P.J."/>
            <person name="Paul R."/>
            <person name="Zaspel J.M."/>
        </authorList>
    </citation>
    <scope>NUCLEOTIDE SEQUENCE [LARGE SCALE GENOMIC DNA]</scope>
    <source>
        <strain evidence="9">CgM1</strain>
    </source>
</reference>
<feature type="region of interest" description="Disordered" evidence="7">
    <location>
        <begin position="344"/>
        <end position="387"/>
    </location>
</feature>
<comment type="caution">
    <text evidence="9">The sequence shown here is derived from an EMBL/GenBank/DDBJ whole genome shotgun (WGS) entry which is preliminary data.</text>
</comment>
<organism evidence="9 10">
    <name type="scientific">Cotesia glomerata</name>
    <name type="common">Lepidopteran parasitic wasp</name>
    <name type="synonym">Apanteles glomeratus</name>
    <dbReference type="NCBI Taxonomy" id="32391"/>
    <lineage>
        <taxon>Eukaryota</taxon>
        <taxon>Metazoa</taxon>
        <taxon>Ecdysozoa</taxon>
        <taxon>Arthropoda</taxon>
        <taxon>Hexapoda</taxon>
        <taxon>Insecta</taxon>
        <taxon>Pterygota</taxon>
        <taxon>Neoptera</taxon>
        <taxon>Endopterygota</taxon>
        <taxon>Hymenoptera</taxon>
        <taxon>Apocrita</taxon>
        <taxon>Ichneumonoidea</taxon>
        <taxon>Braconidae</taxon>
        <taxon>Microgastrinae</taxon>
        <taxon>Cotesia</taxon>
    </lineage>
</organism>
<feature type="DNA-binding region" description="Homeobox" evidence="5">
    <location>
        <begin position="125"/>
        <end position="184"/>
    </location>
</feature>
<sequence length="440" mass="53309">MERQRIRFTKDQRFSLERTFQMIPFPHALMRELIAKSLGLTEKQVKGWFKRRQKEERTKNSRQKVNQDQNRQVEERKEDSYQNVNQDQNRQVEENKEDSYQKVNPNLEGRVYSQTELNDKKIIRMDRQNKYFTEDQRLSLERAFQTSQNVCALARKQIAESLGLTEEQVKNWFGNRRFKERRKYSHQNINQDRNCPVEEKIDWYQNVNQDQNRHVEEKKEDSYQNVNPYLERIVFSQAEVNDIINREKIARSIGLTEKQVKGWYINRRRQKRKKNSRQNVNQDQNRQVEERKEDSYQNVNPNLEECVYHQAEPSDIINRMQIAESFGLTRRQFKNWFGNRRMKERKKNSCQNVNQDQNRQVEERKEDSYQNVNQDQNRQVEENKEDSYQKVNPNLEGRVYSQTELNDVIDRLLCTSGNSKNCSSYQNYLSESYAVLYFNT</sequence>
<dbReference type="Proteomes" id="UP000826195">
    <property type="component" value="Unassembled WGS sequence"/>
</dbReference>
<gene>
    <name evidence="9" type="ORF">KQX54_014751</name>
</gene>
<dbReference type="PANTHER" id="PTHR24340">
    <property type="entry name" value="HOMEOBOX PROTEIN NKX"/>
    <property type="match status" value="1"/>
</dbReference>
<accession>A0AAV7IQY4</accession>
<evidence type="ECO:0000256" key="7">
    <source>
        <dbReference type="SAM" id="MobiDB-lite"/>
    </source>
</evidence>
<feature type="domain" description="Homeobox" evidence="8">
    <location>
        <begin position="319"/>
        <end position="347"/>
    </location>
</feature>
<dbReference type="InterPro" id="IPR001356">
    <property type="entry name" value="HD"/>
</dbReference>
<feature type="domain" description="Homeobox" evidence="8">
    <location>
        <begin position="123"/>
        <end position="183"/>
    </location>
</feature>
<dbReference type="Gene3D" id="1.10.10.60">
    <property type="entry name" value="Homeodomain-like"/>
    <property type="match status" value="4"/>
</dbReference>
<feature type="compositionally biased region" description="Basic and acidic residues" evidence="7">
    <location>
        <begin position="90"/>
        <end position="100"/>
    </location>
</feature>
<feature type="domain" description="Homeobox" evidence="8">
    <location>
        <begin position="1"/>
        <end position="59"/>
    </location>
</feature>
<evidence type="ECO:0000259" key="8">
    <source>
        <dbReference type="PROSITE" id="PS50071"/>
    </source>
</evidence>
<dbReference type="GO" id="GO:0000981">
    <property type="term" value="F:DNA-binding transcription factor activity, RNA polymerase II-specific"/>
    <property type="evidence" value="ECO:0007669"/>
    <property type="project" value="InterPro"/>
</dbReference>
<keyword evidence="2 5" id="KW-0238">DNA-binding</keyword>
<dbReference type="EMBL" id="JAHXZJ010001119">
    <property type="protein sequence ID" value="KAH0555021.1"/>
    <property type="molecule type" value="Genomic_DNA"/>
</dbReference>
<feature type="compositionally biased region" description="Basic residues" evidence="7">
    <location>
        <begin position="266"/>
        <end position="276"/>
    </location>
</feature>
<dbReference type="SMART" id="SM00389">
    <property type="entry name" value="HOX"/>
    <property type="match status" value="4"/>
</dbReference>
<evidence type="ECO:0000256" key="1">
    <source>
        <dbReference type="ARBA" id="ARBA00004123"/>
    </source>
</evidence>
<evidence type="ECO:0000256" key="6">
    <source>
        <dbReference type="RuleBase" id="RU000682"/>
    </source>
</evidence>
<comment type="subcellular location">
    <subcellularLocation>
        <location evidence="1 5 6">Nucleus</location>
    </subcellularLocation>
</comment>
<dbReference type="GO" id="GO:0000978">
    <property type="term" value="F:RNA polymerase II cis-regulatory region sequence-specific DNA binding"/>
    <property type="evidence" value="ECO:0007669"/>
    <property type="project" value="TreeGrafter"/>
</dbReference>
<feature type="compositionally biased region" description="Basic and acidic residues" evidence="7">
    <location>
        <begin position="359"/>
        <end position="368"/>
    </location>
</feature>
<name>A0AAV7IQY4_COTGL</name>
<keyword evidence="10" id="KW-1185">Reference proteome</keyword>
<evidence type="ECO:0000313" key="9">
    <source>
        <dbReference type="EMBL" id="KAH0555021.1"/>
    </source>
</evidence>
<proteinExistence type="predicted"/>
<dbReference type="GO" id="GO:0005634">
    <property type="term" value="C:nucleus"/>
    <property type="evidence" value="ECO:0007669"/>
    <property type="project" value="UniProtKB-SubCell"/>
</dbReference>